<keyword evidence="10" id="KW-0325">Glycoprotein</keyword>
<keyword evidence="16" id="KW-1185">Reference proteome</keyword>
<keyword evidence="4 12" id="KW-0812">Transmembrane</keyword>
<dbReference type="InterPro" id="IPR011527">
    <property type="entry name" value="ABC1_TM_dom"/>
</dbReference>
<dbReference type="Gene3D" id="1.20.1560.10">
    <property type="entry name" value="ABC transporter type 1, transmembrane domain"/>
    <property type="match status" value="2"/>
</dbReference>
<keyword evidence="7" id="KW-0067">ATP-binding</keyword>
<protein>
    <submittedName>
        <fullName evidence="15">Uncharacterized protein</fullName>
    </submittedName>
</protein>
<evidence type="ECO:0000256" key="1">
    <source>
        <dbReference type="ARBA" id="ARBA00004651"/>
    </source>
</evidence>
<gene>
    <name evidence="15" type="ORF">Cgig2_029367</name>
</gene>
<dbReference type="InterPro" id="IPR039421">
    <property type="entry name" value="Type_1_exporter"/>
</dbReference>
<dbReference type="Pfam" id="PF00664">
    <property type="entry name" value="ABC_membrane"/>
    <property type="match status" value="2"/>
</dbReference>
<dbReference type="InterPro" id="IPR003593">
    <property type="entry name" value="AAA+_ATPase"/>
</dbReference>
<evidence type="ECO:0000259" key="13">
    <source>
        <dbReference type="PROSITE" id="PS50893"/>
    </source>
</evidence>
<evidence type="ECO:0000313" key="15">
    <source>
        <dbReference type="EMBL" id="KAJ8450005.1"/>
    </source>
</evidence>
<dbReference type="GO" id="GO:0005886">
    <property type="term" value="C:plasma membrane"/>
    <property type="evidence" value="ECO:0007669"/>
    <property type="project" value="UniProtKB-SubCell"/>
</dbReference>
<dbReference type="CDD" id="cd18577">
    <property type="entry name" value="ABC_6TM_Pgp_ABCB1_D1_like"/>
    <property type="match status" value="1"/>
</dbReference>
<evidence type="ECO:0000256" key="2">
    <source>
        <dbReference type="ARBA" id="ARBA00007577"/>
    </source>
</evidence>
<evidence type="ECO:0000256" key="10">
    <source>
        <dbReference type="ARBA" id="ARBA00023180"/>
    </source>
</evidence>
<accession>A0A9Q1KUA4</accession>
<dbReference type="GO" id="GO:0140359">
    <property type="term" value="F:ABC-type transporter activity"/>
    <property type="evidence" value="ECO:0007669"/>
    <property type="project" value="InterPro"/>
</dbReference>
<feature type="region of interest" description="Disordered" evidence="11">
    <location>
        <begin position="606"/>
        <end position="644"/>
    </location>
</feature>
<evidence type="ECO:0000313" key="16">
    <source>
        <dbReference type="Proteomes" id="UP001153076"/>
    </source>
</evidence>
<dbReference type="CDD" id="cd03249">
    <property type="entry name" value="ABC_MTABC3_MDL1_MDL2"/>
    <property type="match status" value="1"/>
</dbReference>
<comment type="caution">
    <text evidence="15">The sequence shown here is derived from an EMBL/GenBank/DDBJ whole genome shotgun (WGS) entry which is preliminary data.</text>
</comment>
<name>A0A9Q1KUA4_9CARY</name>
<keyword evidence="9 12" id="KW-0472">Membrane</keyword>
<feature type="transmembrane region" description="Helical" evidence="12">
    <location>
        <begin position="704"/>
        <end position="728"/>
    </location>
</feature>
<evidence type="ECO:0000256" key="7">
    <source>
        <dbReference type="ARBA" id="ARBA00022840"/>
    </source>
</evidence>
<dbReference type="GO" id="GO:0016887">
    <property type="term" value="F:ATP hydrolysis activity"/>
    <property type="evidence" value="ECO:0007669"/>
    <property type="project" value="InterPro"/>
</dbReference>
<feature type="transmembrane region" description="Helical" evidence="12">
    <location>
        <begin position="748"/>
        <end position="771"/>
    </location>
</feature>
<comment type="subcellular location">
    <subcellularLocation>
        <location evidence="1">Cell membrane</location>
        <topology evidence="1">Multi-pass membrane protein</topology>
    </subcellularLocation>
</comment>
<dbReference type="PANTHER" id="PTHR24222">
    <property type="entry name" value="ABC TRANSPORTER B FAMILY"/>
    <property type="match status" value="1"/>
</dbReference>
<feature type="domain" description="ABC transmembrane type-1" evidence="14">
    <location>
        <begin position="708"/>
        <end position="886"/>
    </location>
</feature>
<evidence type="ECO:0000256" key="8">
    <source>
        <dbReference type="ARBA" id="ARBA00022989"/>
    </source>
</evidence>
<keyword evidence="6" id="KW-0547">Nucleotide-binding</keyword>
<evidence type="ECO:0000256" key="4">
    <source>
        <dbReference type="ARBA" id="ARBA00022692"/>
    </source>
</evidence>
<feature type="transmembrane region" description="Helical" evidence="12">
    <location>
        <begin position="179"/>
        <end position="199"/>
    </location>
</feature>
<evidence type="ECO:0000256" key="12">
    <source>
        <dbReference type="SAM" id="Phobius"/>
    </source>
</evidence>
<feature type="transmembrane region" description="Helical" evidence="12">
    <location>
        <begin position="157"/>
        <end position="173"/>
    </location>
</feature>
<evidence type="ECO:0000256" key="3">
    <source>
        <dbReference type="ARBA" id="ARBA00022448"/>
    </source>
</evidence>
<dbReference type="InterPro" id="IPR027417">
    <property type="entry name" value="P-loop_NTPase"/>
</dbReference>
<evidence type="ECO:0000256" key="6">
    <source>
        <dbReference type="ARBA" id="ARBA00022741"/>
    </source>
</evidence>
<dbReference type="FunFam" id="1.20.1560.10:FF:000044">
    <property type="entry name" value="ABC transporter B family member 9"/>
    <property type="match status" value="1"/>
</dbReference>
<dbReference type="PROSITE" id="PS50929">
    <property type="entry name" value="ABC_TM1F"/>
    <property type="match status" value="2"/>
</dbReference>
<keyword evidence="5" id="KW-0677">Repeat</keyword>
<keyword evidence="8 12" id="KW-1133">Transmembrane helix</keyword>
<dbReference type="EMBL" id="JAKOGI010000018">
    <property type="protein sequence ID" value="KAJ8450005.1"/>
    <property type="molecule type" value="Genomic_DNA"/>
</dbReference>
<feature type="transmembrane region" description="Helical" evidence="12">
    <location>
        <begin position="81"/>
        <end position="101"/>
    </location>
</feature>
<feature type="transmembrane region" description="Helical" evidence="12">
    <location>
        <begin position="292"/>
        <end position="310"/>
    </location>
</feature>
<feature type="transmembrane region" description="Helical" evidence="12">
    <location>
        <begin position="850"/>
        <end position="868"/>
    </location>
</feature>
<feature type="compositionally biased region" description="Low complexity" evidence="11">
    <location>
        <begin position="635"/>
        <end position="644"/>
    </location>
</feature>
<dbReference type="SUPFAM" id="SSF52540">
    <property type="entry name" value="P-loop containing nucleoside triphosphate hydrolases"/>
    <property type="match status" value="1"/>
</dbReference>
<dbReference type="PROSITE" id="PS50893">
    <property type="entry name" value="ABC_TRANSPORTER_2"/>
    <property type="match status" value="1"/>
</dbReference>
<dbReference type="CDD" id="cd18578">
    <property type="entry name" value="ABC_6TM_Pgp_ABCB1_D2_like"/>
    <property type="match status" value="1"/>
</dbReference>
<dbReference type="Gene3D" id="3.40.50.300">
    <property type="entry name" value="P-loop containing nucleotide triphosphate hydrolases"/>
    <property type="match status" value="1"/>
</dbReference>
<feature type="transmembrane region" description="Helical" evidence="12">
    <location>
        <begin position="256"/>
        <end position="280"/>
    </location>
</feature>
<dbReference type="InterPro" id="IPR003439">
    <property type="entry name" value="ABC_transporter-like_ATP-bd"/>
</dbReference>
<dbReference type="SMART" id="SM00382">
    <property type="entry name" value="AAA"/>
    <property type="match status" value="1"/>
</dbReference>
<feature type="domain" description="ABC transporter" evidence="13">
    <location>
        <begin position="356"/>
        <end position="592"/>
    </location>
</feature>
<dbReference type="PANTHER" id="PTHR24222:SF50">
    <property type="entry name" value="ABC TRANSPORTER B FAMILY MEMBER 9-LIKE ISOFORM X2"/>
    <property type="match status" value="1"/>
</dbReference>
<organism evidence="15 16">
    <name type="scientific">Carnegiea gigantea</name>
    <dbReference type="NCBI Taxonomy" id="171969"/>
    <lineage>
        <taxon>Eukaryota</taxon>
        <taxon>Viridiplantae</taxon>
        <taxon>Streptophyta</taxon>
        <taxon>Embryophyta</taxon>
        <taxon>Tracheophyta</taxon>
        <taxon>Spermatophyta</taxon>
        <taxon>Magnoliopsida</taxon>
        <taxon>eudicotyledons</taxon>
        <taxon>Gunneridae</taxon>
        <taxon>Pentapetalae</taxon>
        <taxon>Caryophyllales</taxon>
        <taxon>Cactineae</taxon>
        <taxon>Cactaceae</taxon>
        <taxon>Cactoideae</taxon>
        <taxon>Echinocereeae</taxon>
        <taxon>Carnegiea</taxon>
    </lineage>
</organism>
<dbReference type="Proteomes" id="UP001153076">
    <property type="component" value="Unassembled WGS sequence"/>
</dbReference>
<proteinExistence type="inferred from homology"/>
<comment type="similarity">
    <text evidence="2">Belongs to the ABC transporter superfamily. ABCB family. Multidrug resistance exporter (TC 3.A.1.201) subfamily.</text>
</comment>
<dbReference type="InterPro" id="IPR036640">
    <property type="entry name" value="ABC1_TM_sf"/>
</dbReference>
<evidence type="ECO:0000256" key="5">
    <source>
        <dbReference type="ARBA" id="ARBA00022737"/>
    </source>
</evidence>
<feature type="domain" description="ABC transmembrane type-1" evidence="14">
    <location>
        <begin position="35"/>
        <end position="321"/>
    </location>
</feature>
<evidence type="ECO:0000256" key="9">
    <source>
        <dbReference type="ARBA" id="ARBA00023136"/>
    </source>
</evidence>
<dbReference type="AlphaFoldDB" id="A0A9Q1KUA4"/>
<dbReference type="FunFam" id="3.40.50.300:FF:000066">
    <property type="entry name" value="ABC transporter B family member 1"/>
    <property type="match status" value="1"/>
</dbReference>
<evidence type="ECO:0000259" key="14">
    <source>
        <dbReference type="PROSITE" id="PS50929"/>
    </source>
</evidence>
<feature type="transmembrane region" description="Helical" evidence="12">
    <location>
        <begin position="20"/>
        <end position="43"/>
    </location>
</feature>
<dbReference type="GO" id="GO:0005524">
    <property type="term" value="F:ATP binding"/>
    <property type="evidence" value="ECO:0007669"/>
    <property type="project" value="UniProtKB-KW"/>
</dbReference>
<sequence>MDDKKHEEKQHQKVQKVPFYKLFAFADSVDVVLMIIGTVAAMGNGIAQPLMTLVLGQIINSFGRSDPSHVVHDVSKVSLRFLYLAIYSGIVCFLQVTCWIVTGERQSARIRGLYLKTILRQDIAFFDTETTTGEVIGRMSGDTVLIQDALGEKVGKFTQLISTFVGGFAIAFIKGWHLALVLLACIPALVISGAIMALLMMKMSSRAQMAYAEAGNVVEQTVGAIRTVASFTGERDAIRKYDNKLKVAYKATVTQGLASGFGLGTLIFIIFSTYALAVWYGSRLIIQKSYNGGQVLNVIMAMMTGGMSLGQTSPCLNAFAAGQAAAYKMFEAIKRKPIIDASSTEGMVIEDIRGEIELKDVYFTYPARSDVQIFAGFSLHIPSGTTAALVGQSGSGKSTVISLIERFYDPDSGEVLIDGLNLKKFQLSWIRQKIGLVSQEPILFTTTIRDNIAYGKEGATNEEIRTAIELANAAKFIDKLPKGLDTMVGERGTQLSGGQKQRIAIARAILKNPRILLLDEATSALDAESERIVQDALDRIMTSRTTVIVAHRLTTIKNADLIAVVHQGKIVEKGSHEELIKDTEGAYSQLVSLQEGANQKDATLMDSTRIDISPNLERTMSRSASQRSSMRRSASRGSSSGHHSISISFSVPGHVNIQETIEGDDDNDDPSNAYRKKELDEDEKEKKRQRVSIRRLAYLNKPELPILLLGALAASVHGIIFPMFGFMISSVIKIFYEPAPLLKKDSRTWAFIYVGLGFASLIAIPVQNFFFGIAGGKLIRRVRFVTFEKVIHQEIKWFDDPANSSGAIGARLSTDASNIKRLVGDQLALITQNIATVVAGLVIAFTANWILALIILAVAPLMFLQGYLQGKFMKGFSADAKVLILH</sequence>
<keyword evidence="3" id="KW-0813">Transport</keyword>
<dbReference type="OrthoDB" id="6500128at2759"/>
<evidence type="ECO:0000256" key="11">
    <source>
        <dbReference type="SAM" id="MobiDB-lite"/>
    </source>
</evidence>
<dbReference type="SUPFAM" id="SSF90123">
    <property type="entry name" value="ABC transporter transmembrane region"/>
    <property type="match status" value="2"/>
</dbReference>
<dbReference type="InterPro" id="IPR017871">
    <property type="entry name" value="ABC_transporter-like_CS"/>
</dbReference>
<dbReference type="Pfam" id="PF00005">
    <property type="entry name" value="ABC_tran"/>
    <property type="match status" value="1"/>
</dbReference>
<dbReference type="PROSITE" id="PS00211">
    <property type="entry name" value="ABC_TRANSPORTER_1"/>
    <property type="match status" value="1"/>
</dbReference>
<feature type="region of interest" description="Disordered" evidence="11">
    <location>
        <begin position="659"/>
        <end position="686"/>
    </location>
</feature>
<reference evidence="15" key="1">
    <citation type="submission" date="2022-04" db="EMBL/GenBank/DDBJ databases">
        <title>Carnegiea gigantea Genome sequencing and assembly v2.</title>
        <authorList>
            <person name="Copetti D."/>
            <person name="Sanderson M.J."/>
            <person name="Burquez A."/>
            <person name="Wojciechowski M.F."/>
        </authorList>
    </citation>
    <scope>NUCLEOTIDE SEQUENCE</scope>
    <source>
        <strain evidence="15">SGP5-SGP5p</strain>
        <tissue evidence="15">Aerial part</tissue>
    </source>
</reference>